<dbReference type="GeneID" id="31492514"/>
<dbReference type="STRING" id="272942.RCAP_rcc02260"/>
<keyword evidence="2" id="KW-0808">Transferase</keyword>
<gene>
    <name evidence="2" type="ordered locus">RCAP_rcc02260</name>
</gene>
<dbReference type="CDD" id="cd02440">
    <property type="entry name" value="AdoMet_MTases"/>
    <property type="match status" value="1"/>
</dbReference>
<dbReference type="Proteomes" id="UP000002361">
    <property type="component" value="Chromosome"/>
</dbReference>
<evidence type="ECO:0000259" key="1">
    <source>
        <dbReference type="Pfam" id="PF08241"/>
    </source>
</evidence>
<keyword evidence="3" id="KW-1185">Reference proteome</keyword>
<sequence length="305" mass="32728">MAPSDPGDTVMPPAFVDPLGHAPLLPGADGLSLIAPGSGTVWPVSAGIADLVHPRPQPTDPAPPQFDRPLPAVEEAFLRWTFRAFGGDEDTLRRKVIDKLDLAPDAVVLDNACGGGANTRLLQERLPRGVLCSTDISLELLAHGAGRFATDTGCRTIWCGANALYLPFPDQSFDAVLSTGGFNQFGDPVRAIAEMTRVTRPGGRIVIADEGYAPWLQQTLTGQMVLNDNPLMACAPPLQALPAVAQEVRLEWHLGNAYYCLDFRVGAAPPAVDLDLPHEGLRGGTIRSRFEAMRQRHETETGADR</sequence>
<name>D5AL00_RHOCB</name>
<reference key="1">
    <citation type="submission" date="2008-12" db="EMBL/GenBank/DDBJ databases">
        <title>Complete genome sequence of Rhodobacter capsulatus SB1003.</title>
        <authorList>
            <person name="Strnad H."/>
            <person name="Lapidus A."/>
            <person name="Vlcek C."/>
            <person name="Ulbrich P."/>
            <person name="Paces J."/>
            <person name="Maltsev N."/>
            <person name="Kumar V."/>
            <person name="Kogan Y."/>
            <person name="Milgram A."/>
            <person name="Rebrekov D."/>
            <person name="Mazur M."/>
            <person name="Cox R."/>
            <person name="Kyrpides N."/>
            <person name="Kolar M."/>
            <person name="Sachova J."/>
            <person name="Ridl J."/>
            <person name="Ivanova N."/>
            <person name="Kapatral V."/>
            <person name="Los T."/>
            <person name="Lykidis A."/>
            <person name="Mikhailova N."/>
            <person name="Reznik G."/>
            <person name="Vasieva O."/>
            <person name="Fonstein M."/>
            <person name="Paces V."/>
            <person name="Haselkorn R."/>
        </authorList>
    </citation>
    <scope>NUCLEOTIDE SEQUENCE</scope>
    <source>
        <strain>SB1003</strain>
    </source>
</reference>
<dbReference type="KEGG" id="rcp:RCAP_rcc02260"/>
<dbReference type="Pfam" id="PF08241">
    <property type="entry name" value="Methyltransf_11"/>
    <property type="match status" value="1"/>
</dbReference>
<evidence type="ECO:0000313" key="2">
    <source>
        <dbReference type="EMBL" id="ADE85990.1"/>
    </source>
</evidence>
<dbReference type="EC" id="2.1.1.-" evidence="2"/>
<dbReference type="GO" id="GO:0032259">
    <property type="term" value="P:methylation"/>
    <property type="evidence" value="ECO:0007669"/>
    <property type="project" value="UniProtKB-KW"/>
</dbReference>
<proteinExistence type="predicted"/>
<dbReference type="EMBL" id="CP001312">
    <property type="protein sequence ID" value="ADE85990.1"/>
    <property type="molecule type" value="Genomic_DNA"/>
</dbReference>
<dbReference type="SUPFAM" id="SSF53335">
    <property type="entry name" value="S-adenosyl-L-methionine-dependent methyltransferases"/>
    <property type="match status" value="1"/>
</dbReference>
<feature type="domain" description="Methyltransferase type 11" evidence="1">
    <location>
        <begin position="109"/>
        <end position="207"/>
    </location>
</feature>
<organism evidence="2 3">
    <name type="scientific">Rhodobacter capsulatus (strain ATCC BAA-309 / NBRC 16581 / SB1003)</name>
    <dbReference type="NCBI Taxonomy" id="272942"/>
    <lineage>
        <taxon>Bacteria</taxon>
        <taxon>Pseudomonadati</taxon>
        <taxon>Pseudomonadota</taxon>
        <taxon>Alphaproteobacteria</taxon>
        <taxon>Rhodobacterales</taxon>
        <taxon>Rhodobacter group</taxon>
        <taxon>Rhodobacter</taxon>
    </lineage>
</organism>
<dbReference type="InterPro" id="IPR029063">
    <property type="entry name" value="SAM-dependent_MTases_sf"/>
</dbReference>
<dbReference type="InterPro" id="IPR013216">
    <property type="entry name" value="Methyltransf_11"/>
</dbReference>
<dbReference type="AlphaFoldDB" id="D5AL00"/>
<reference evidence="2 3" key="2">
    <citation type="journal article" date="2010" name="J. Bacteriol.">
        <title>Complete genome sequence of the photosynthetic purple nonsulfur bacterium Rhodobacter capsulatus SB 1003.</title>
        <authorList>
            <person name="Strnad H."/>
            <person name="Lapidus A."/>
            <person name="Paces J."/>
            <person name="Ulbrich P."/>
            <person name="Vlcek C."/>
            <person name="Paces V."/>
            <person name="Haselkorn R."/>
        </authorList>
    </citation>
    <scope>NUCLEOTIDE SEQUENCE [LARGE SCALE GENOMIC DNA]</scope>
    <source>
        <strain evidence="3">ATCC BAA-309 / NBRC 16581 / SB1003</strain>
    </source>
</reference>
<evidence type="ECO:0000313" key="3">
    <source>
        <dbReference type="Proteomes" id="UP000002361"/>
    </source>
</evidence>
<dbReference type="Gene3D" id="3.40.50.150">
    <property type="entry name" value="Vaccinia Virus protein VP39"/>
    <property type="match status" value="1"/>
</dbReference>
<dbReference type="eggNOG" id="COG2226">
    <property type="taxonomic scope" value="Bacteria"/>
</dbReference>
<protein>
    <submittedName>
        <fullName evidence="2">Methyltransferase, type 11 family</fullName>
        <ecNumber evidence="2">2.1.1.-</ecNumber>
    </submittedName>
</protein>
<accession>D5AL00</accession>
<dbReference type="HOGENOM" id="CLU_070006_0_0_5"/>
<dbReference type="RefSeq" id="WP_013067969.1">
    <property type="nucleotide sequence ID" value="NC_014034.1"/>
</dbReference>
<keyword evidence="2" id="KW-0489">Methyltransferase</keyword>
<dbReference type="PANTHER" id="PTHR43591">
    <property type="entry name" value="METHYLTRANSFERASE"/>
    <property type="match status" value="1"/>
</dbReference>
<dbReference type="GO" id="GO:0008757">
    <property type="term" value="F:S-adenosylmethionine-dependent methyltransferase activity"/>
    <property type="evidence" value="ECO:0007669"/>
    <property type="project" value="InterPro"/>
</dbReference>
<dbReference type="PANTHER" id="PTHR43591:SF24">
    <property type="entry name" value="2-METHOXY-6-POLYPRENYL-1,4-BENZOQUINOL METHYLASE, MITOCHONDRIAL"/>
    <property type="match status" value="1"/>
</dbReference>